<evidence type="ECO:0000313" key="2">
    <source>
        <dbReference type="EMBL" id="KAF2671548.1"/>
    </source>
</evidence>
<dbReference type="FunFam" id="3.90.79.10:FF:000019">
    <property type="entry name" value="Thiamin pyrophosphokinase, putative"/>
    <property type="match status" value="1"/>
</dbReference>
<name>A0A6A6UKF5_9PEZI</name>
<dbReference type="PANTHER" id="PTHR13622">
    <property type="entry name" value="THIAMIN PYROPHOSPHOKINASE"/>
    <property type="match status" value="1"/>
</dbReference>
<dbReference type="Proteomes" id="UP000799302">
    <property type="component" value="Unassembled WGS sequence"/>
</dbReference>
<accession>A0A6A6UKF5</accession>
<dbReference type="AlphaFoldDB" id="A0A6A6UKF5"/>
<sequence>MKKEPGKSYLELVEACDRFPYDEQPDFYKLYLPQDTRPHGMMRPEIVKRMPWSSAFSVDHAKTTVQLVVSDDTDLEKSCVSAFDTIVSDAIDNDLFEILHRRHSEPYRIVGANYFCHVERFSHALFGIVARGAHMTAYVQTSEGIKIWVPRRSRKLFTYPGKLDSTVAGGVKASDDPVQCITAEAMEEASIPGNMVAERLRSVGTLTYITMYDSPSGREKDLISPEILYLYDMELPADFELKPNDDEVEQFYLMSVDEVKQALANEEFKTNSAAVMVDFFVRHGVITQENEASYVELISRMHRRLPLAVVANC</sequence>
<gene>
    <name evidence="2" type="ORF">BT63DRAFT_220645</name>
</gene>
<organism evidence="2 3">
    <name type="scientific">Microthyrium microscopicum</name>
    <dbReference type="NCBI Taxonomy" id="703497"/>
    <lineage>
        <taxon>Eukaryota</taxon>
        <taxon>Fungi</taxon>
        <taxon>Dikarya</taxon>
        <taxon>Ascomycota</taxon>
        <taxon>Pezizomycotina</taxon>
        <taxon>Dothideomycetes</taxon>
        <taxon>Dothideomycetes incertae sedis</taxon>
        <taxon>Microthyriales</taxon>
        <taxon>Microthyriaceae</taxon>
        <taxon>Microthyrium</taxon>
    </lineage>
</organism>
<dbReference type="InterPro" id="IPR000086">
    <property type="entry name" value="NUDIX_hydrolase_dom"/>
</dbReference>
<evidence type="ECO:0000259" key="1">
    <source>
        <dbReference type="PROSITE" id="PS51462"/>
    </source>
</evidence>
<dbReference type="Pfam" id="PF00293">
    <property type="entry name" value="NUDIX"/>
    <property type="match status" value="1"/>
</dbReference>
<dbReference type="SUPFAM" id="SSF55811">
    <property type="entry name" value="Nudix"/>
    <property type="match status" value="1"/>
</dbReference>
<dbReference type="PROSITE" id="PS51462">
    <property type="entry name" value="NUDIX"/>
    <property type="match status" value="1"/>
</dbReference>
<proteinExistence type="predicted"/>
<evidence type="ECO:0000313" key="3">
    <source>
        <dbReference type="Proteomes" id="UP000799302"/>
    </source>
</evidence>
<reference evidence="2" key="1">
    <citation type="journal article" date="2020" name="Stud. Mycol.">
        <title>101 Dothideomycetes genomes: a test case for predicting lifestyles and emergence of pathogens.</title>
        <authorList>
            <person name="Haridas S."/>
            <person name="Albert R."/>
            <person name="Binder M."/>
            <person name="Bloem J."/>
            <person name="Labutti K."/>
            <person name="Salamov A."/>
            <person name="Andreopoulos B."/>
            <person name="Baker S."/>
            <person name="Barry K."/>
            <person name="Bills G."/>
            <person name="Bluhm B."/>
            <person name="Cannon C."/>
            <person name="Castanera R."/>
            <person name="Culley D."/>
            <person name="Daum C."/>
            <person name="Ezra D."/>
            <person name="Gonzalez J."/>
            <person name="Henrissat B."/>
            <person name="Kuo A."/>
            <person name="Liang C."/>
            <person name="Lipzen A."/>
            <person name="Lutzoni F."/>
            <person name="Magnuson J."/>
            <person name="Mondo S."/>
            <person name="Nolan M."/>
            <person name="Ohm R."/>
            <person name="Pangilinan J."/>
            <person name="Park H.-J."/>
            <person name="Ramirez L."/>
            <person name="Alfaro M."/>
            <person name="Sun H."/>
            <person name="Tritt A."/>
            <person name="Yoshinaga Y."/>
            <person name="Zwiers L.-H."/>
            <person name="Turgeon B."/>
            <person name="Goodwin S."/>
            <person name="Spatafora J."/>
            <person name="Crous P."/>
            <person name="Grigoriev I."/>
        </authorList>
    </citation>
    <scope>NUCLEOTIDE SEQUENCE</scope>
    <source>
        <strain evidence="2">CBS 115976</strain>
    </source>
</reference>
<feature type="domain" description="Nudix hydrolase" evidence="1">
    <location>
        <begin position="130"/>
        <end position="276"/>
    </location>
</feature>
<dbReference type="GO" id="GO:0044715">
    <property type="term" value="F:8-oxo-dGDP phosphatase activity"/>
    <property type="evidence" value="ECO:0007669"/>
    <property type="project" value="TreeGrafter"/>
</dbReference>
<dbReference type="EMBL" id="MU004233">
    <property type="protein sequence ID" value="KAF2671548.1"/>
    <property type="molecule type" value="Genomic_DNA"/>
</dbReference>
<protein>
    <recommendedName>
        <fullName evidence="1">Nudix hydrolase domain-containing protein</fullName>
    </recommendedName>
</protein>
<dbReference type="Gene3D" id="3.90.79.10">
    <property type="entry name" value="Nucleoside Triphosphate Pyrophosphohydrolase"/>
    <property type="match status" value="1"/>
</dbReference>
<dbReference type="InterPro" id="IPR015797">
    <property type="entry name" value="NUDIX_hydrolase-like_dom_sf"/>
</dbReference>
<dbReference type="OrthoDB" id="10261522at2759"/>
<dbReference type="CDD" id="cd03676">
    <property type="entry name" value="NUDIX_Tnr3_like"/>
    <property type="match status" value="1"/>
</dbReference>
<dbReference type="PANTHER" id="PTHR13622:SF8">
    <property type="entry name" value="THIAMIN PYROPHOSPHOKINASE 1"/>
    <property type="match status" value="1"/>
</dbReference>
<keyword evidence="3" id="KW-1185">Reference proteome</keyword>